<reference evidence="5 6" key="2">
    <citation type="journal article" date="2017" name="Nature">
        <title>The Apostasia genome and the evolution of orchids.</title>
        <authorList>
            <person name="Zhang G.Q."/>
            <person name="Liu K.W."/>
            <person name="Li Z."/>
            <person name="Lohaus R."/>
            <person name="Hsiao Y.Y."/>
            <person name="Niu S.C."/>
            <person name="Wang J.Y."/>
            <person name="Lin Y.C."/>
            <person name="Xu Q."/>
            <person name="Chen L.J."/>
            <person name="Yoshida K."/>
            <person name="Fujiwara S."/>
            <person name="Wang Z.W."/>
            <person name="Zhang Y.Q."/>
            <person name="Mitsuda N."/>
            <person name="Wang M."/>
            <person name="Liu G.H."/>
            <person name="Pecoraro L."/>
            <person name="Huang H.X."/>
            <person name="Xiao X.J."/>
            <person name="Lin M."/>
            <person name="Wu X.Y."/>
            <person name="Wu W.L."/>
            <person name="Chen Y.Y."/>
            <person name="Chang S.B."/>
            <person name="Sakamoto S."/>
            <person name="Ohme-Takagi M."/>
            <person name="Yagi M."/>
            <person name="Zeng S.J."/>
            <person name="Shen C.Y."/>
            <person name="Yeh C.M."/>
            <person name="Luo Y.B."/>
            <person name="Tsai W.C."/>
            <person name="Van de Peer Y."/>
            <person name="Liu Z.J."/>
        </authorList>
    </citation>
    <scope>NUCLEOTIDE SEQUENCE [LARGE SCALE GENOMIC DNA]</scope>
    <source>
        <tissue evidence="5">The whole plant</tissue>
    </source>
</reference>
<dbReference type="Proteomes" id="UP000233837">
    <property type="component" value="Unassembled WGS sequence"/>
</dbReference>
<dbReference type="GO" id="GO:0007064">
    <property type="term" value="P:mitotic sister chromatid cohesion"/>
    <property type="evidence" value="ECO:0007669"/>
    <property type="project" value="InterPro"/>
</dbReference>
<comment type="subcellular location">
    <subcellularLocation>
        <location evidence="1">Nucleus</location>
    </subcellularLocation>
</comment>
<sequence>MKALIVKDLLGHLDIYVKVSIASCLNEIIRITTRDAPYDDIMKEIFGLIVGTFKNLDDISSRLFPKRVSILETVAKV</sequence>
<keyword evidence="6" id="KW-1185">Reference proteome</keyword>
<dbReference type="GO" id="GO:0006281">
    <property type="term" value="P:DNA repair"/>
    <property type="evidence" value="ECO:0007669"/>
    <property type="project" value="UniProtKB-KW"/>
</dbReference>
<accession>A0A2I0VAR7</accession>
<dbReference type="GO" id="GO:0000785">
    <property type="term" value="C:chromatin"/>
    <property type="evidence" value="ECO:0007669"/>
    <property type="project" value="TreeGrafter"/>
</dbReference>
<evidence type="ECO:0000313" key="5">
    <source>
        <dbReference type="EMBL" id="PKU60494.1"/>
    </source>
</evidence>
<evidence type="ECO:0000313" key="6">
    <source>
        <dbReference type="Proteomes" id="UP000233837"/>
    </source>
</evidence>
<keyword evidence="2" id="KW-0227">DNA damage</keyword>
<dbReference type="EMBL" id="KZ505088">
    <property type="protein sequence ID" value="PKU60494.1"/>
    <property type="molecule type" value="Genomic_DNA"/>
</dbReference>
<dbReference type="STRING" id="906689.A0A2I0VAR7"/>
<evidence type="ECO:0000256" key="2">
    <source>
        <dbReference type="ARBA" id="ARBA00022763"/>
    </source>
</evidence>
<organism evidence="5 6">
    <name type="scientific">Dendrobium catenatum</name>
    <dbReference type="NCBI Taxonomy" id="906689"/>
    <lineage>
        <taxon>Eukaryota</taxon>
        <taxon>Viridiplantae</taxon>
        <taxon>Streptophyta</taxon>
        <taxon>Embryophyta</taxon>
        <taxon>Tracheophyta</taxon>
        <taxon>Spermatophyta</taxon>
        <taxon>Magnoliopsida</taxon>
        <taxon>Liliopsida</taxon>
        <taxon>Asparagales</taxon>
        <taxon>Orchidaceae</taxon>
        <taxon>Epidendroideae</taxon>
        <taxon>Malaxideae</taxon>
        <taxon>Dendrobiinae</taxon>
        <taxon>Dendrobium</taxon>
    </lineage>
</organism>
<dbReference type="Pfam" id="PF20168">
    <property type="entry name" value="PDS5"/>
    <property type="match status" value="1"/>
</dbReference>
<evidence type="ECO:0000256" key="1">
    <source>
        <dbReference type="ARBA" id="ARBA00004123"/>
    </source>
</evidence>
<dbReference type="GO" id="GO:0005634">
    <property type="term" value="C:nucleus"/>
    <property type="evidence" value="ECO:0007669"/>
    <property type="project" value="UniProtKB-SubCell"/>
</dbReference>
<dbReference type="PANTHER" id="PTHR12663">
    <property type="entry name" value="ANDROGEN INDUCED INHIBITOR OF PROLIFERATION AS3 / PDS5-RELATED"/>
    <property type="match status" value="1"/>
</dbReference>
<reference evidence="5 6" key="1">
    <citation type="journal article" date="2016" name="Sci. Rep.">
        <title>The Dendrobium catenatum Lindl. genome sequence provides insights into polysaccharide synthase, floral development and adaptive evolution.</title>
        <authorList>
            <person name="Zhang G.Q."/>
            <person name="Xu Q."/>
            <person name="Bian C."/>
            <person name="Tsai W.C."/>
            <person name="Yeh C.M."/>
            <person name="Liu K.W."/>
            <person name="Yoshida K."/>
            <person name="Zhang L.S."/>
            <person name="Chang S.B."/>
            <person name="Chen F."/>
            <person name="Shi Y."/>
            <person name="Su Y.Y."/>
            <person name="Zhang Y.Q."/>
            <person name="Chen L.J."/>
            <person name="Yin Y."/>
            <person name="Lin M."/>
            <person name="Huang H."/>
            <person name="Deng H."/>
            <person name="Wang Z.W."/>
            <person name="Zhu S.L."/>
            <person name="Zhao X."/>
            <person name="Deng C."/>
            <person name="Niu S.C."/>
            <person name="Huang J."/>
            <person name="Wang M."/>
            <person name="Liu G.H."/>
            <person name="Yang H.J."/>
            <person name="Xiao X.J."/>
            <person name="Hsiao Y.Y."/>
            <person name="Wu W.L."/>
            <person name="Chen Y.Y."/>
            <person name="Mitsuda N."/>
            <person name="Ohme-Takagi M."/>
            <person name="Luo Y.B."/>
            <person name="Van de Peer Y."/>
            <person name="Liu Z.J."/>
        </authorList>
    </citation>
    <scope>NUCLEOTIDE SEQUENCE [LARGE SCALE GENOMIC DNA]</scope>
    <source>
        <tissue evidence="5">The whole plant</tissue>
    </source>
</reference>
<evidence type="ECO:0000256" key="3">
    <source>
        <dbReference type="ARBA" id="ARBA00023204"/>
    </source>
</evidence>
<dbReference type="PANTHER" id="PTHR12663:SF3">
    <property type="entry name" value="SISTER CHROMATID COHESION PROTEIN PDS5 HOMOLOG C"/>
    <property type="match status" value="1"/>
</dbReference>
<dbReference type="InterPro" id="IPR039776">
    <property type="entry name" value="Pds5"/>
</dbReference>
<protein>
    <submittedName>
        <fullName evidence="5">Uncharacterized protein</fullName>
    </submittedName>
</protein>
<name>A0A2I0VAR7_9ASPA</name>
<proteinExistence type="predicted"/>
<dbReference type="AlphaFoldDB" id="A0A2I0VAR7"/>
<keyword evidence="4" id="KW-0539">Nucleus</keyword>
<keyword evidence="3" id="KW-0234">DNA repair</keyword>
<gene>
    <name evidence="5" type="ORF">MA16_Dca028121</name>
</gene>
<evidence type="ECO:0000256" key="4">
    <source>
        <dbReference type="ARBA" id="ARBA00023242"/>
    </source>
</evidence>